<evidence type="ECO:0000256" key="4">
    <source>
        <dbReference type="SAM" id="Phobius"/>
    </source>
</evidence>
<keyword evidence="4" id="KW-1133">Transmembrane helix</keyword>
<dbReference type="InterPro" id="IPR025724">
    <property type="entry name" value="GAG-pre-integrase_dom"/>
</dbReference>
<dbReference type="InterPro" id="IPR043502">
    <property type="entry name" value="DNA/RNA_pol_sf"/>
</dbReference>
<dbReference type="Pfam" id="PF13976">
    <property type="entry name" value="gag_pre-integrs"/>
    <property type="match status" value="1"/>
</dbReference>
<evidence type="ECO:0000256" key="1">
    <source>
        <dbReference type="ARBA" id="ARBA00022750"/>
    </source>
</evidence>
<dbReference type="InterPro" id="IPR054722">
    <property type="entry name" value="PolX-like_BBD"/>
</dbReference>
<dbReference type="AlphaFoldDB" id="A0A6L2N668"/>
<dbReference type="Gene3D" id="3.30.40.10">
    <property type="entry name" value="Zinc/RING finger domain, C3HC4 (zinc finger)"/>
    <property type="match status" value="1"/>
</dbReference>
<organism evidence="6">
    <name type="scientific">Tanacetum cinerariifolium</name>
    <name type="common">Dalmatian daisy</name>
    <name type="synonym">Chrysanthemum cinerariifolium</name>
    <dbReference type="NCBI Taxonomy" id="118510"/>
    <lineage>
        <taxon>Eukaryota</taxon>
        <taxon>Viridiplantae</taxon>
        <taxon>Streptophyta</taxon>
        <taxon>Embryophyta</taxon>
        <taxon>Tracheophyta</taxon>
        <taxon>Spermatophyta</taxon>
        <taxon>Magnoliopsida</taxon>
        <taxon>eudicotyledons</taxon>
        <taxon>Gunneridae</taxon>
        <taxon>Pentapetalae</taxon>
        <taxon>asterids</taxon>
        <taxon>campanulids</taxon>
        <taxon>Asterales</taxon>
        <taxon>Asteraceae</taxon>
        <taxon>Asteroideae</taxon>
        <taxon>Anthemideae</taxon>
        <taxon>Anthemidinae</taxon>
        <taxon>Tanacetum</taxon>
    </lineage>
</organism>
<dbReference type="GO" id="GO:0004190">
    <property type="term" value="F:aspartic-type endopeptidase activity"/>
    <property type="evidence" value="ECO:0007669"/>
    <property type="project" value="UniProtKB-KW"/>
</dbReference>
<feature type="compositionally biased region" description="Polar residues" evidence="3">
    <location>
        <begin position="322"/>
        <end position="332"/>
    </location>
</feature>
<keyword evidence="2" id="KW-0862">Zinc</keyword>
<feature type="transmembrane region" description="Helical" evidence="4">
    <location>
        <begin position="729"/>
        <end position="752"/>
    </location>
</feature>
<reference evidence="6" key="1">
    <citation type="journal article" date="2019" name="Sci. Rep.">
        <title>Draft genome of Tanacetum cinerariifolium, the natural source of mosquito coil.</title>
        <authorList>
            <person name="Yamashiro T."/>
            <person name="Shiraishi A."/>
            <person name="Satake H."/>
            <person name="Nakayama K."/>
        </authorList>
    </citation>
    <scope>NUCLEOTIDE SEQUENCE</scope>
</reference>
<dbReference type="SMART" id="SM00184">
    <property type="entry name" value="RING"/>
    <property type="match status" value="1"/>
</dbReference>
<proteinExistence type="predicted"/>
<evidence type="ECO:0000256" key="2">
    <source>
        <dbReference type="PROSITE-ProRule" id="PRU00175"/>
    </source>
</evidence>
<feature type="region of interest" description="Disordered" evidence="3">
    <location>
        <begin position="243"/>
        <end position="332"/>
    </location>
</feature>
<keyword evidence="1" id="KW-0064">Aspartyl protease</keyword>
<dbReference type="InterPro" id="IPR001841">
    <property type="entry name" value="Znf_RING"/>
</dbReference>
<dbReference type="CDD" id="cd09272">
    <property type="entry name" value="RNase_HI_RT_Ty1"/>
    <property type="match status" value="1"/>
</dbReference>
<dbReference type="Pfam" id="PF13639">
    <property type="entry name" value="zf-RING_2"/>
    <property type="match status" value="1"/>
</dbReference>
<comment type="caution">
    <text evidence="6">The sequence shown here is derived from an EMBL/GenBank/DDBJ whole genome shotgun (WGS) entry which is preliminary data.</text>
</comment>
<dbReference type="CDD" id="cd16461">
    <property type="entry name" value="RING-H2_EL5-like"/>
    <property type="match status" value="1"/>
</dbReference>
<dbReference type="InterPro" id="IPR013103">
    <property type="entry name" value="RVT_2"/>
</dbReference>
<name>A0A6L2N668_TANCI</name>
<evidence type="ECO:0000259" key="5">
    <source>
        <dbReference type="PROSITE" id="PS50089"/>
    </source>
</evidence>
<feature type="domain" description="RING-type" evidence="5">
    <location>
        <begin position="802"/>
        <end position="844"/>
    </location>
</feature>
<dbReference type="SUPFAM" id="SSF57850">
    <property type="entry name" value="RING/U-box"/>
    <property type="match status" value="1"/>
</dbReference>
<evidence type="ECO:0000313" key="6">
    <source>
        <dbReference type="EMBL" id="GEU80024.1"/>
    </source>
</evidence>
<keyword evidence="2" id="KW-0479">Metal-binding</keyword>
<dbReference type="EMBL" id="BKCJ010007994">
    <property type="protein sequence ID" value="GEU80024.1"/>
    <property type="molecule type" value="Genomic_DNA"/>
</dbReference>
<keyword evidence="4" id="KW-0812">Transmembrane</keyword>
<keyword evidence="2" id="KW-0863">Zinc-finger</keyword>
<feature type="compositionally biased region" description="Low complexity" evidence="3">
    <location>
        <begin position="293"/>
        <end position="309"/>
    </location>
</feature>
<dbReference type="Pfam" id="PF07727">
    <property type="entry name" value="RVT_2"/>
    <property type="match status" value="1"/>
</dbReference>
<dbReference type="PANTHER" id="PTHR11439:SF524">
    <property type="entry name" value="RNA-DIRECTED DNA POLYMERASE, PROTEIN KINASE RLK-PELLE-DLSV FAMILY"/>
    <property type="match status" value="1"/>
</dbReference>
<accession>A0A6L2N668</accession>
<sequence>MMMCSTTNSLYPCVYLATHQPPVQFVSSSAQRSPIQYYGAPAMSSAPVSHAPAPHAFHSMTLQNLNWNMDMEASSHLADNTSILTSFSNSSIYPSVFVGNGHSIPVTHTGHNLLHTSFKTLHLNHILFRPHIIKNLILVRQFTRDNDVSVEFDAYGFCSTTWHRRLGHPGDDVLRCLESRNLISCHKPKLPALCHECQLASNKIIISRHVRFDEDVFPLENVTSYNTPTYDFLLPPIQTTTNVPTTKPFVQHMDEPNNPIMPHHTAPPTSPPQPDTPPSHSSTPIPPQPDTPPSHSSTPIPTSTQTQSHAQTVDSHTPIPIHNSSQTMSTHPMVTRAKDAFFKPLARMNCHVTTTLSLPRFYFHALRGPHWKEAMLDEYNALISNETWVLVPRPANVNVGIDCNETFSLVVKPSTIRTVSSLTVSRDWPIHQLDVKNAFLHGHLSKTIYMHQHPGFVDPNKPGYVCHIQRSLYGLKQASHAWFQYFASYATRVGFQHSKTDFSLFVFHRGSDIAYLLLYVDDIIHTTSSLAFLQRIIASLHSEFAMTDLGSLNYFLGISAQRLTSGLFLSQSKFAEKILERAHMHNCKPCRTPVDTESKLSSDGDPVCLYMHDPRDPHFTTLKRILRYVRGTLDYGLQLHVSSTTQLSANTDADWAGCPVTRRSTSGYCVFLGDNLLSWSAKRQVTLSRSSAEAEYRGVANVVAETAWIRNLLLTADPPQAAEIELSPLAMVVVLVFLFILFVTVIGVTYCVPPMDRVSQVQQLANRGIKRKIIEVIPKFTYSSNNEDIGHGNSGMLCSSECVICLGEYVDGDEIRVLPQCGHGFHVGCIDTWLISHSSCPWCRQILVSSKCKTWGKVPIVSPAEVPLEVEDNEKQHCIAGGGTALYPTPSLTFSDL</sequence>
<gene>
    <name evidence="6" type="ORF">Tci_052002</name>
</gene>
<dbReference type="InterPro" id="IPR013083">
    <property type="entry name" value="Znf_RING/FYVE/PHD"/>
</dbReference>
<dbReference type="PANTHER" id="PTHR11439">
    <property type="entry name" value="GAG-POL-RELATED RETROTRANSPOSON"/>
    <property type="match status" value="1"/>
</dbReference>
<feature type="compositionally biased region" description="Pro residues" evidence="3">
    <location>
        <begin position="268"/>
        <end position="277"/>
    </location>
</feature>
<dbReference type="PROSITE" id="PS50089">
    <property type="entry name" value="ZF_RING_2"/>
    <property type="match status" value="1"/>
</dbReference>
<keyword evidence="4" id="KW-0472">Membrane</keyword>
<keyword evidence="1" id="KW-0378">Hydrolase</keyword>
<evidence type="ECO:0000256" key="3">
    <source>
        <dbReference type="SAM" id="MobiDB-lite"/>
    </source>
</evidence>
<protein>
    <recommendedName>
        <fullName evidence="5">RING-type domain-containing protein</fullName>
    </recommendedName>
</protein>
<dbReference type="GO" id="GO:0008270">
    <property type="term" value="F:zinc ion binding"/>
    <property type="evidence" value="ECO:0007669"/>
    <property type="project" value="UniProtKB-KW"/>
</dbReference>
<keyword evidence="1" id="KW-0645">Protease</keyword>
<dbReference type="SUPFAM" id="SSF56672">
    <property type="entry name" value="DNA/RNA polymerases"/>
    <property type="match status" value="1"/>
</dbReference>
<dbReference type="Pfam" id="PF22936">
    <property type="entry name" value="Pol_BBD"/>
    <property type="match status" value="1"/>
</dbReference>